<evidence type="ECO:0000313" key="2">
    <source>
        <dbReference type="Proteomes" id="UP000278962"/>
    </source>
</evidence>
<name>A0A660L2U4_9ACTN</name>
<comment type="caution">
    <text evidence="1">The sequence shown here is derived from an EMBL/GenBank/DDBJ whole genome shotgun (WGS) entry which is preliminary data.</text>
</comment>
<keyword evidence="2" id="KW-1185">Reference proteome</keyword>
<reference evidence="1 2" key="1">
    <citation type="submission" date="2018-10" db="EMBL/GenBank/DDBJ databases">
        <title>Genomic Encyclopedia of Archaeal and Bacterial Type Strains, Phase II (KMG-II): from individual species to whole genera.</title>
        <authorList>
            <person name="Goeker M."/>
        </authorList>
    </citation>
    <scope>NUCLEOTIDE SEQUENCE [LARGE SCALE GENOMIC DNA]</scope>
    <source>
        <strain evidence="1 2">DSM 14954</strain>
    </source>
</reference>
<dbReference type="AlphaFoldDB" id="A0A660L2U4"/>
<evidence type="ECO:0000313" key="1">
    <source>
        <dbReference type="EMBL" id="RKQ87192.1"/>
    </source>
</evidence>
<dbReference type="EMBL" id="RBIL01000002">
    <property type="protein sequence ID" value="RKQ87192.1"/>
    <property type="molecule type" value="Genomic_DNA"/>
</dbReference>
<sequence length="358" mass="39425">MTTTSETSTATQPGPLGFARMAGSSIAGRDAAPWVTDFLNAAYFRRDPQERNVDDLRFAFSVLTTYWYRKDPSRRLRVTDLPAFHKAFGAERFAGNGRLTREALERGAVTLLGDWFPAAYADPARKGWGIAFETPEDKAAYNHDYRLKLAKVGELTAESAPLDQQVWHTYDPVEVPSAEGLIAAITQPETWPEYASALGRFTPLRPGGLLDQTFEIEVAAGTDKALPVWTRGYVTITTLVTPDDPKALRNWFEALEVGMKEHGEPSIVPEGGEPLVGFDLTTHAGHFMGSGHNRLVLYTLDGKAYVRAAGTWDPMSWHLNKAYESQGKEAQHAFWGVGNDPEVSMLHQIAIALGGTTK</sequence>
<dbReference type="Proteomes" id="UP000278962">
    <property type="component" value="Unassembled WGS sequence"/>
</dbReference>
<proteinExistence type="predicted"/>
<accession>A0A660L2U4</accession>
<organism evidence="1 2">
    <name type="scientific">Solirubrobacter pauli</name>
    <dbReference type="NCBI Taxonomy" id="166793"/>
    <lineage>
        <taxon>Bacteria</taxon>
        <taxon>Bacillati</taxon>
        <taxon>Actinomycetota</taxon>
        <taxon>Thermoleophilia</taxon>
        <taxon>Solirubrobacterales</taxon>
        <taxon>Solirubrobacteraceae</taxon>
        <taxon>Solirubrobacter</taxon>
    </lineage>
</organism>
<gene>
    <name evidence="1" type="ORF">C8N24_5212</name>
</gene>
<protein>
    <submittedName>
        <fullName evidence="1">Uncharacterized protein</fullName>
    </submittedName>
</protein>
<dbReference type="RefSeq" id="WP_170179419.1">
    <property type="nucleotide sequence ID" value="NZ_RBIL01000002.1"/>
</dbReference>